<dbReference type="EMBL" id="KN832880">
    <property type="protein sequence ID" value="KIM98492.1"/>
    <property type="molecule type" value="Genomic_DNA"/>
</dbReference>
<dbReference type="SUPFAM" id="SSF53474">
    <property type="entry name" value="alpha/beta-Hydrolases"/>
    <property type="match status" value="1"/>
</dbReference>
<dbReference type="InterPro" id="IPR029058">
    <property type="entry name" value="AB_hydrolase_fold"/>
</dbReference>
<reference evidence="5" key="2">
    <citation type="submission" date="2015-01" db="EMBL/GenBank/DDBJ databases">
        <title>Evolutionary Origins and Diversification of the Mycorrhizal Mutualists.</title>
        <authorList>
            <consortium name="DOE Joint Genome Institute"/>
            <consortium name="Mycorrhizal Genomics Consortium"/>
            <person name="Kohler A."/>
            <person name="Kuo A."/>
            <person name="Nagy L.G."/>
            <person name="Floudas D."/>
            <person name="Copeland A."/>
            <person name="Barry K.W."/>
            <person name="Cichocki N."/>
            <person name="Veneault-Fourrey C."/>
            <person name="LaButti K."/>
            <person name="Lindquist E.A."/>
            <person name="Lipzen A."/>
            <person name="Lundell T."/>
            <person name="Morin E."/>
            <person name="Murat C."/>
            <person name="Riley R."/>
            <person name="Ohm R."/>
            <person name="Sun H."/>
            <person name="Tunlid A."/>
            <person name="Henrissat B."/>
            <person name="Grigoriev I.V."/>
            <person name="Hibbett D.S."/>
            <person name="Martin F."/>
        </authorList>
    </citation>
    <scope>NUCLEOTIDE SEQUENCE [LARGE SCALE GENOMIC DNA]</scope>
    <source>
        <strain evidence="5">Zn</strain>
    </source>
</reference>
<dbReference type="STRING" id="913774.A0A0C3D985"/>
<evidence type="ECO:0000313" key="4">
    <source>
        <dbReference type="EMBL" id="KIM98492.1"/>
    </source>
</evidence>
<dbReference type="HOGENOM" id="CLU_020336_7_0_1"/>
<protein>
    <recommendedName>
        <fullName evidence="3">AB hydrolase-1 domain-containing protein</fullName>
    </recommendedName>
</protein>
<comment type="similarity">
    <text evidence="2">Belongs to the AB hydrolase superfamily. Epoxide hydrolase family.</text>
</comment>
<dbReference type="OrthoDB" id="284184at2759"/>
<dbReference type="AlphaFoldDB" id="A0A0C3D985"/>
<dbReference type="Proteomes" id="UP000054321">
    <property type="component" value="Unassembled WGS sequence"/>
</dbReference>
<proteinExistence type="inferred from homology"/>
<dbReference type="InterPro" id="IPR000073">
    <property type="entry name" value="AB_hydrolase_1"/>
</dbReference>
<gene>
    <name evidence="4" type="ORF">OIDMADRAFT_167295</name>
</gene>
<name>A0A0C3D985_OIDMZ</name>
<evidence type="ECO:0000256" key="2">
    <source>
        <dbReference type="ARBA" id="ARBA00038334"/>
    </source>
</evidence>
<dbReference type="Pfam" id="PF00561">
    <property type="entry name" value="Abhydrolase_1"/>
    <property type="match status" value="1"/>
</dbReference>
<organism evidence="4 5">
    <name type="scientific">Oidiodendron maius (strain Zn)</name>
    <dbReference type="NCBI Taxonomy" id="913774"/>
    <lineage>
        <taxon>Eukaryota</taxon>
        <taxon>Fungi</taxon>
        <taxon>Dikarya</taxon>
        <taxon>Ascomycota</taxon>
        <taxon>Pezizomycotina</taxon>
        <taxon>Leotiomycetes</taxon>
        <taxon>Leotiomycetes incertae sedis</taxon>
        <taxon>Myxotrichaceae</taxon>
        <taxon>Oidiodendron</taxon>
    </lineage>
</organism>
<keyword evidence="1" id="KW-0378">Hydrolase</keyword>
<evidence type="ECO:0000256" key="1">
    <source>
        <dbReference type="ARBA" id="ARBA00022801"/>
    </source>
</evidence>
<evidence type="ECO:0000313" key="5">
    <source>
        <dbReference type="Proteomes" id="UP000054321"/>
    </source>
</evidence>
<dbReference type="InParanoid" id="A0A0C3D985"/>
<dbReference type="PANTHER" id="PTHR43329">
    <property type="entry name" value="EPOXIDE HYDROLASE"/>
    <property type="match status" value="1"/>
</dbReference>
<sequence length="326" mass="36507">MNPSPHSRFTTSRNFVYNYVNIPPKQGGTYLLFLHGFPSSSYDWRYQIPYFANKGYGIIAPDTLGYGGTSKPLSTEAYKGRAMAEDIYEILKYEKIESVIGIGHDWGCFLLSRLVNYHPSLITKLVFIDVGYSVPGRGLSLDIVDHVNAAVQSALGYSVFGYFKFFQEEDAASLLNNNCQSAMSLFYSGDADLGKKYVGADGGLRTWLTEGKTTQLPSFLSSEDKNYFQDLFSLDTGGFGPPTNWYKAQLANINAEDEKQIPENNYTVLQPTLLITSDYFITVAADFASQMKPFVPNLTAKKLASGHWIMLEHPHEVNEMLEEFLT</sequence>
<dbReference type="Gene3D" id="3.40.50.1820">
    <property type="entry name" value="alpha/beta hydrolase"/>
    <property type="match status" value="1"/>
</dbReference>
<dbReference type="InterPro" id="IPR000639">
    <property type="entry name" value="Epox_hydrolase-like"/>
</dbReference>
<keyword evidence="5" id="KW-1185">Reference proteome</keyword>
<dbReference type="GO" id="GO:0016787">
    <property type="term" value="F:hydrolase activity"/>
    <property type="evidence" value="ECO:0007669"/>
    <property type="project" value="UniProtKB-KW"/>
</dbReference>
<evidence type="ECO:0000259" key="3">
    <source>
        <dbReference type="Pfam" id="PF00561"/>
    </source>
</evidence>
<accession>A0A0C3D985</accession>
<dbReference type="PRINTS" id="PR00412">
    <property type="entry name" value="EPOXHYDRLASE"/>
</dbReference>
<feature type="domain" description="AB hydrolase-1" evidence="3">
    <location>
        <begin position="31"/>
        <end position="314"/>
    </location>
</feature>
<reference evidence="4 5" key="1">
    <citation type="submission" date="2014-04" db="EMBL/GenBank/DDBJ databases">
        <authorList>
            <consortium name="DOE Joint Genome Institute"/>
            <person name="Kuo A."/>
            <person name="Martino E."/>
            <person name="Perotto S."/>
            <person name="Kohler A."/>
            <person name="Nagy L.G."/>
            <person name="Floudas D."/>
            <person name="Copeland A."/>
            <person name="Barry K.W."/>
            <person name="Cichocki N."/>
            <person name="Veneault-Fourrey C."/>
            <person name="LaButti K."/>
            <person name="Lindquist E.A."/>
            <person name="Lipzen A."/>
            <person name="Lundell T."/>
            <person name="Morin E."/>
            <person name="Murat C."/>
            <person name="Sun H."/>
            <person name="Tunlid A."/>
            <person name="Henrissat B."/>
            <person name="Grigoriev I.V."/>
            <person name="Hibbett D.S."/>
            <person name="Martin F."/>
            <person name="Nordberg H.P."/>
            <person name="Cantor M.N."/>
            <person name="Hua S.X."/>
        </authorList>
    </citation>
    <scope>NUCLEOTIDE SEQUENCE [LARGE SCALE GENOMIC DNA]</scope>
    <source>
        <strain evidence="4 5">Zn</strain>
    </source>
</reference>